<name>F4PUA8_CACFS</name>
<feature type="transmembrane region" description="Helical" evidence="2">
    <location>
        <begin position="99"/>
        <end position="123"/>
    </location>
</feature>
<accession>F4PUA8</accession>
<evidence type="ECO:0000256" key="2">
    <source>
        <dbReference type="SAM" id="Phobius"/>
    </source>
</evidence>
<feature type="region of interest" description="Disordered" evidence="1">
    <location>
        <begin position="226"/>
        <end position="367"/>
    </location>
</feature>
<gene>
    <name evidence="3" type="ORF">DFA_01709</name>
</gene>
<feature type="compositionally biased region" description="Low complexity" evidence="1">
    <location>
        <begin position="226"/>
        <end position="357"/>
    </location>
</feature>
<keyword evidence="2" id="KW-1133">Transmembrane helix</keyword>
<organism evidence="3 4">
    <name type="scientific">Cavenderia fasciculata</name>
    <name type="common">Slime mold</name>
    <name type="synonym">Dictyostelium fasciculatum</name>
    <dbReference type="NCBI Taxonomy" id="261658"/>
    <lineage>
        <taxon>Eukaryota</taxon>
        <taxon>Amoebozoa</taxon>
        <taxon>Evosea</taxon>
        <taxon>Eumycetozoa</taxon>
        <taxon>Dictyostelia</taxon>
        <taxon>Acytosteliales</taxon>
        <taxon>Cavenderiaceae</taxon>
        <taxon>Cavenderia</taxon>
    </lineage>
</organism>
<dbReference type="Proteomes" id="UP000007797">
    <property type="component" value="Unassembled WGS sequence"/>
</dbReference>
<dbReference type="STRING" id="1054147.F4PUA8"/>
<evidence type="ECO:0000313" key="3">
    <source>
        <dbReference type="EMBL" id="EGG21823.1"/>
    </source>
</evidence>
<protein>
    <submittedName>
        <fullName evidence="3">Uncharacterized protein</fullName>
    </submittedName>
</protein>
<dbReference type="EMBL" id="GL883010">
    <property type="protein sequence ID" value="EGG21823.1"/>
    <property type="molecule type" value="Genomic_DNA"/>
</dbReference>
<keyword evidence="4" id="KW-1185">Reference proteome</keyword>
<sequence>MKKICYMLYYILMDGEEEEEEGVDLTDLLHVRCRLRGRLINSATRDLISTVVFFHGLTSPYYNHHNHKCHMNFNNRQIGYDTVHSTRISQRDHHMMIPFFVYDVIVIAMMYKSIILIFAIFVASCLAQNVTTSVQICLPCGDKLSCDPTNPCFNVTLPAVCVTAADPCNATALIYFSVNVTGTDVTFTPYSDNKCQRLIDGAAENGTCGKCNEETGVSFNCTQDNGTTSTTSGNSTTTGATTSDTTTAGTTAGTTTNSTTTTAGTTAGTTTNSTTTSDTTTGATTTGTTTNTTTGATTAGTTTNTTTTSDTTTGGVTTATTTAGTTTNTTSTGTATATATATTTATTTATSTGPSSSDSDDSQHGSGSSIKATFALVILGFIALIL</sequence>
<reference evidence="4" key="1">
    <citation type="journal article" date="2011" name="Genome Res.">
        <title>Phylogeny-wide analysis of social amoeba genomes highlights ancient origins for complex intercellular communication.</title>
        <authorList>
            <person name="Heidel A.J."/>
            <person name="Lawal H.M."/>
            <person name="Felder M."/>
            <person name="Schilde C."/>
            <person name="Helps N.R."/>
            <person name="Tunggal B."/>
            <person name="Rivero F."/>
            <person name="John U."/>
            <person name="Schleicher M."/>
            <person name="Eichinger L."/>
            <person name="Platzer M."/>
            <person name="Noegel A.A."/>
            <person name="Schaap P."/>
            <person name="Gloeckner G."/>
        </authorList>
    </citation>
    <scope>NUCLEOTIDE SEQUENCE [LARGE SCALE GENOMIC DNA]</scope>
    <source>
        <strain evidence="4">SH3</strain>
    </source>
</reference>
<dbReference type="GeneID" id="14873472"/>
<dbReference type="AlphaFoldDB" id="F4PUA8"/>
<dbReference type="KEGG" id="dfa:DFA_01709"/>
<proteinExistence type="predicted"/>
<keyword evidence="2" id="KW-0812">Transmembrane</keyword>
<dbReference type="RefSeq" id="XP_004359673.1">
    <property type="nucleotide sequence ID" value="XM_004359616.1"/>
</dbReference>
<evidence type="ECO:0000313" key="4">
    <source>
        <dbReference type="Proteomes" id="UP000007797"/>
    </source>
</evidence>
<keyword evidence="2" id="KW-0472">Membrane</keyword>
<evidence type="ECO:0000256" key="1">
    <source>
        <dbReference type="SAM" id="MobiDB-lite"/>
    </source>
</evidence>